<evidence type="ECO:0000313" key="9">
    <source>
        <dbReference type="EMBL" id="GGC40835.1"/>
    </source>
</evidence>
<dbReference type="InterPro" id="IPR036388">
    <property type="entry name" value="WH-like_DNA-bd_sf"/>
</dbReference>
<comment type="subcellular location">
    <subcellularLocation>
        <location evidence="1">Cytoplasm</location>
    </subcellularLocation>
</comment>
<dbReference type="InterPro" id="IPR051476">
    <property type="entry name" value="Bac_ResReg_Asp_Phosphatase"/>
</dbReference>
<dbReference type="SMART" id="SM00028">
    <property type="entry name" value="TPR"/>
    <property type="match status" value="5"/>
</dbReference>
<evidence type="ECO:0000256" key="4">
    <source>
        <dbReference type="ARBA" id="ARBA00022803"/>
    </source>
</evidence>
<keyword evidence="8" id="KW-1133">Transmembrane helix</keyword>
<evidence type="ECO:0000256" key="3">
    <source>
        <dbReference type="ARBA" id="ARBA00022737"/>
    </source>
</evidence>
<keyword evidence="7" id="KW-0175">Coiled coil</keyword>
<proteinExistence type="inferred from homology"/>
<keyword evidence="4 6" id="KW-0802">TPR repeat</keyword>
<evidence type="ECO:0000256" key="2">
    <source>
        <dbReference type="ARBA" id="ARBA00022490"/>
    </source>
</evidence>
<comment type="similarity">
    <text evidence="5">Belongs to the Rap family.</text>
</comment>
<dbReference type="InterPro" id="IPR016032">
    <property type="entry name" value="Sig_transdc_resp-reg_C-effctor"/>
</dbReference>
<dbReference type="InterPro" id="IPR011990">
    <property type="entry name" value="TPR-like_helical_dom_sf"/>
</dbReference>
<dbReference type="InterPro" id="IPR019734">
    <property type="entry name" value="TPR_rpt"/>
</dbReference>
<keyword evidence="8" id="KW-0472">Membrane</keyword>
<dbReference type="Pfam" id="PF13181">
    <property type="entry name" value="TPR_8"/>
    <property type="match status" value="2"/>
</dbReference>
<organism evidence="9 10">
    <name type="scientific">Belliella aquatica</name>
    <dbReference type="NCBI Taxonomy" id="1323734"/>
    <lineage>
        <taxon>Bacteria</taxon>
        <taxon>Pseudomonadati</taxon>
        <taxon>Bacteroidota</taxon>
        <taxon>Cytophagia</taxon>
        <taxon>Cytophagales</taxon>
        <taxon>Cyclobacteriaceae</taxon>
        <taxon>Belliella</taxon>
    </lineage>
</organism>
<keyword evidence="2" id="KW-0963">Cytoplasm</keyword>
<dbReference type="PANTHER" id="PTHR46630">
    <property type="entry name" value="TETRATRICOPEPTIDE REPEAT PROTEIN 29"/>
    <property type="match status" value="1"/>
</dbReference>
<dbReference type="SUPFAM" id="SSF46894">
    <property type="entry name" value="C-terminal effector domain of the bipartite response regulators"/>
    <property type="match status" value="1"/>
</dbReference>
<feature type="repeat" description="TPR" evidence="6">
    <location>
        <begin position="157"/>
        <end position="190"/>
    </location>
</feature>
<keyword evidence="3" id="KW-0677">Repeat</keyword>
<accession>A0ABQ1MI86</accession>
<evidence type="ECO:0000313" key="10">
    <source>
        <dbReference type="Proteomes" id="UP000635885"/>
    </source>
</evidence>
<dbReference type="Gene3D" id="1.10.10.10">
    <property type="entry name" value="Winged helix-like DNA-binding domain superfamily/Winged helix DNA-binding domain"/>
    <property type="match status" value="1"/>
</dbReference>
<reference evidence="10" key="1">
    <citation type="journal article" date="2019" name="Int. J. Syst. Evol. Microbiol.">
        <title>The Global Catalogue of Microorganisms (GCM) 10K type strain sequencing project: providing services to taxonomists for standard genome sequencing and annotation.</title>
        <authorList>
            <consortium name="The Broad Institute Genomics Platform"/>
            <consortium name="The Broad Institute Genome Sequencing Center for Infectious Disease"/>
            <person name="Wu L."/>
            <person name="Ma J."/>
        </authorList>
    </citation>
    <scope>NUCLEOTIDE SEQUENCE [LARGE SCALE GENOMIC DNA]</scope>
    <source>
        <strain evidence="10">CGMCC 1.12479</strain>
    </source>
</reference>
<feature type="coiled-coil region" evidence="7">
    <location>
        <begin position="333"/>
        <end position="367"/>
    </location>
</feature>
<dbReference type="PROSITE" id="PS50005">
    <property type="entry name" value="TPR"/>
    <property type="match status" value="1"/>
</dbReference>
<dbReference type="PANTHER" id="PTHR46630:SF1">
    <property type="entry name" value="TETRATRICOPEPTIDE REPEAT PROTEIN 29"/>
    <property type="match status" value="1"/>
</dbReference>
<keyword evidence="10" id="KW-1185">Reference proteome</keyword>
<dbReference type="EMBL" id="BMFD01000005">
    <property type="protein sequence ID" value="GGC40835.1"/>
    <property type="molecule type" value="Genomic_DNA"/>
</dbReference>
<evidence type="ECO:0000256" key="8">
    <source>
        <dbReference type="SAM" id="Phobius"/>
    </source>
</evidence>
<evidence type="ECO:0008006" key="11">
    <source>
        <dbReference type="Google" id="ProtNLM"/>
    </source>
</evidence>
<gene>
    <name evidence="9" type="ORF">GCM10010993_19480</name>
</gene>
<dbReference type="SUPFAM" id="SSF48452">
    <property type="entry name" value="TPR-like"/>
    <property type="match status" value="2"/>
</dbReference>
<keyword evidence="8" id="KW-0812">Transmembrane</keyword>
<evidence type="ECO:0000256" key="6">
    <source>
        <dbReference type="PROSITE-ProRule" id="PRU00339"/>
    </source>
</evidence>
<comment type="caution">
    <text evidence="9">The sequence shown here is derived from an EMBL/GenBank/DDBJ whole genome shotgun (WGS) entry which is preliminary data.</text>
</comment>
<protein>
    <recommendedName>
        <fullName evidence="11">Tetratricopeptide repeat protein</fullName>
    </recommendedName>
</protein>
<sequence>MINRAEKFQYTHPDSSYYFATQALEIAKANSFNLQEAACLQFLGEILFQQGIYSEAAEKWRKSSFIFQKEDNYEGLIDNYNFLGKLYSKTKSPNLSLEAHKKAYELARDSDNRRGQAISLGWIGGYHEKNGDYALALDCQWSALKILQADGLDELSADIKENLGSIYEDTEDFDSAFYYFKKAYSLNLQSGDSLKLINNINNLGDIYRKKGLLDTALFLSNQALELSRRLQDNYQLSSAYRDMSKVYQEKRDFYMAFTYLDSSRLTYEDIFSSEAARQMALMEALYEVESKDQEIIKLQHIHLVDTRVKILLVILVLVIVGLSLLFYSRHKLKTEAENAHIKYEKEAADTKQRLIEIELRNIQLKEEKMIQDMQSNSKALAAETLHVIDKNRLMEEIREKLKTTLVDDSKEQKKKIRNLIKMIDNNFVRDTDWDDFRNNFEKVHETFYKNIQSLSDDLSPADLRLATLMKLNLSSKDIASTLNISAESLRISRYRLKKKLNLKKQESLQNFILSL</sequence>
<feature type="transmembrane region" description="Helical" evidence="8">
    <location>
        <begin position="308"/>
        <end position="327"/>
    </location>
</feature>
<evidence type="ECO:0000256" key="1">
    <source>
        <dbReference type="ARBA" id="ARBA00004496"/>
    </source>
</evidence>
<dbReference type="Gene3D" id="1.25.40.10">
    <property type="entry name" value="Tetratricopeptide repeat domain"/>
    <property type="match status" value="1"/>
</dbReference>
<name>A0ABQ1MI86_9BACT</name>
<dbReference type="Proteomes" id="UP000635885">
    <property type="component" value="Unassembled WGS sequence"/>
</dbReference>
<evidence type="ECO:0000256" key="7">
    <source>
        <dbReference type="SAM" id="Coils"/>
    </source>
</evidence>
<evidence type="ECO:0000256" key="5">
    <source>
        <dbReference type="ARBA" id="ARBA00038253"/>
    </source>
</evidence>